<keyword evidence="5 12" id="KW-0418">Kinase</keyword>
<dbReference type="EC" id="2.7.11.1" evidence="1"/>
<dbReference type="Gene3D" id="3.30.10.20">
    <property type="match status" value="4"/>
</dbReference>
<dbReference type="PANTHER" id="PTHR43289:SF34">
    <property type="entry name" value="SERINE_THREONINE-PROTEIN KINASE YBDM-RELATED"/>
    <property type="match status" value="1"/>
</dbReference>
<dbReference type="InterPro" id="IPR000719">
    <property type="entry name" value="Prot_kinase_dom"/>
</dbReference>
<feature type="domain" description="Protein kinase" evidence="10">
    <location>
        <begin position="10"/>
        <end position="276"/>
    </location>
</feature>
<evidence type="ECO:0000256" key="3">
    <source>
        <dbReference type="ARBA" id="ARBA00022679"/>
    </source>
</evidence>
<gene>
    <name evidence="12" type="primary">pknB_1</name>
    <name evidence="12" type="ORF">GCM10022236_33930</name>
</gene>
<comment type="catalytic activity">
    <reaction evidence="7">
        <text>L-threonyl-[protein] + ATP = O-phospho-L-threonyl-[protein] + ADP + H(+)</text>
        <dbReference type="Rhea" id="RHEA:46608"/>
        <dbReference type="Rhea" id="RHEA-COMP:11060"/>
        <dbReference type="Rhea" id="RHEA-COMP:11605"/>
        <dbReference type="ChEBI" id="CHEBI:15378"/>
        <dbReference type="ChEBI" id="CHEBI:30013"/>
        <dbReference type="ChEBI" id="CHEBI:30616"/>
        <dbReference type="ChEBI" id="CHEBI:61977"/>
        <dbReference type="ChEBI" id="CHEBI:456216"/>
        <dbReference type="EC" id="2.7.11.1"/>
    </reaction>
</comment>
<keyword evidence="9" id="KW-0812">Transmembrane</keyword>
<evidence type="ECO:0000313" key="13">
    <source>
        <dbReference type="Proteomes" id="UP001501490"/>
    </source>
</evidence>
<evidence type="ECO:0000256" key="5">
    <source>
        <dbReference type="ARBA" id="ARBA00022777"/>
    </source>
</evidence>
<dbReference type="SUPFAM" id="SSF56112">
    <property type="entry name" value="Protein kinase-like (PK-like)"/>
    <property type="match status" value="1"/>
</dbReference>
<keyword evidence="13" id="KW-1185">Reference proteome</keyword>
<dbReference type="SMART" id="SM00740">
    <property type="entry name" value="PASTA"/>
    <property type="match status" value="4"/>
</dbReference>
<feature type="domain" description="PASTA" evidence="11">
    <location>
        <begin position="615"/>
        <end position="680"/>
    </location>
</feature>
<dbReference type="NCBIfam" id="NF033483">
    <property type="entry name" value="PknB_PASTA_kin"/>
    <property type="match status" value="1"/>
</dbReference>
<reference evidence="13" key="1">
    <citation type="journal article" date="2019" name="Int. J. Syst. Evol. Microbiol.">
        <title>The Global Catalogue of Microorganisms (GCM) 10K type strain sequencing project: providing services to taxonomists for standard genome sequencing and annotation.</title>
        <authorList>
            <consortium name="The Broad Institute Genomics Platform"/>
            <consortium name="The Broad Institute Genome Sequencing Center for Infectious Disease"/>
            <person name="Wu L."/>
            <person name="Ma J."/>
        </authorList>
    </citation>
    <scope>NUCLEOTIDE SEQUENCE [LARGE SCALE GENOMIC DNA]</scope>
    <source>
        <strain evidence="13">JCM 16929</strain>
    </source>
</reference>
<keyword evidence="9" id="KW-0472">Membrane</keyword>
<accession>A0ABP7ABA6</accession>
<dbReference type="SMART" id="SM00220">
    <property type="entry name" value="S_TKc"/>
    <property type="match status" value="1"/>
</dbReference>
<keyword evidence="4" id="KW-0547">Nucleotide-binding</keyword>
<dbReference type="PROSITE" id="PS51178">
    <property type="entry name" value="PASTA"/>
    <property type="match status" value="4"/>
</dbReference>
<dbReference type="InterPro" id="IPR011009">
    <property type="entry name" value="Kinase-like_dom_sf"/>
</dbReference>
<feature type="domain" description="PASTA" evidence="11">
    <location>
        <begin position="549"/>
        <end position="614"/>
    </location>
</feature>
<comment type="caution">
    <text evidence="12">The sequence shown here is derived from an EMBL/GenBank/DDBJ whole genome shotgun (WGS) entry which is preliminary data.</text>
</comment>
<dbReference type="PANTHER" id="PTHR43289">
    <property type="entry name" value="MITOGEN-ACTIVATED PROTEIN KINASE KINASE KINASE 20-RELATED"/>
    <property type="match status" value="1"/>
</dbReference>
<dbReference type="Gene3D" id="3.30.200.20">
    <property type="entry name" value="Phosphorylase Kinase, domain 1"/>
    <property type="match status" value="1"/>
</dbReference>
<dbReference type="EMBL" id="BAABAB010000022">
    <property type="protein sequence ID" value="GAA3628765.1"/>
    <property type="molecule type" value="Genomic_DNA"/>
</dbReference>
<dbReference type="GO" id="GO:0016301">
    <property type="term" value="F:kinase activity"/>
    <property type="evidence" value="ECO:0007669"/>
    <property type="project" value="UniProtKB-KW"/>
</dbReference>
<keyword evidence="3" id="KW-0808">Transferase</keyword>
<keyword evidence="6" id="KW-0067">ATP-binding</keyword>
<dbReference type="PROSITE" id="PS00108">
    <property type="entry name" value="PROTEIN_KINASE_ST"/>
    <property type="match status" value="1"/>
</dbReference>
<dbReference type="Proteomes" id="UP001501490">
    <property type="component" value="Unassembled WGS sequence"/>
</dbReference>
<keyword evidence="2" id="KW-0723">Serine/threonine-protein kinase</keyword>
<dbReference type="PROSITE" id="PS50011">
    <property type="entry name" value="PROTEIN_KINASE_DOM"/>
    <property type="match status" value="1"/>
</dbReference>
<dbReference type="Gene3D" id="1.10.510.10">
    <property type="entry name" value="Transferase(Phosphotransferase) domain 1"/>
    <property type="match status" value="1"/>
</dbReference>
<evidence type="ECO:0000256" key="6">
    <source>
        <dbReference type="ARBA" id="ARBA00022840"/>
    </source>
</evidence>
<dbReference type="CDD" id="cd14014">
    <property type="entry name" value="STKc_PknB_like"/>
    <property type="match status" value="1"/>
</dbReference>
<dbReference type="Pfam" id="PF00069">
    <property type="entry name" value="Pkinase"/>
    <property type="match status" value="1"/>
</dbReference>
<evidence type="ECO:0000256" key="7">
    <source>
        <dbReference type="ARBA" id="ARBA00047899"/>
    </source>
</evidence>
<evidence type="ECO:0000256" key="8">
    <source>
        <dbReference type="ARBA" id="ARBA00048679"/>
    </source>
</evidence>
<comment type="catalytic activity">
    <reaction evidence="8">
        <text>L-seryl-[protein] + ATP = O-phospho-L-seryl-[protein] + ADP + H(+)</text>
        <dbReference type="Rhea" id="RHEA:17989"/>
        <dbReference type="Rhea" id="RHEA-COMP:9863"/>
        <dbReference type="Rhea" id="RHEA-COMP:11604"/>
        <dbReference type="ChEBI" id="CHEBI:15378"/>
        <dbReference type="ChEBI" id="CHEBI:29999"/>
        <dbReference type="ChEBI" id="CHEBI:30616"/>
        <dbReference type="ChEBI" id="CHEBI:83421"/>
        <dbReference type="ChEBI" id="CHEBI:456216"/>
        <dbReference type="EC" id="2.7.11.1"/>
    </reaction>
</comment>
<evidence type="ECO:0000256" key="9">
    <source>
        <dbReference type="SAM" id="Phobius"/>
    </source>
</evidence>
<protein>
    <recommendedName>
        <fullName evidence="1">non-specific serine/threonine protein kinase</fullName>
        <ecNumber evidence="1">2.7.11.1</ecNumber>
    </recommendedName>
</protein>
<feature type="transmembrane region" description="Helical" evidence="9">
    <location>
        <begin position="391"/>
        <end position="412"/>
    </location>
</feature>
<feature type="domain" description="PASTA" evidence="11">
    <location>
        <begin position="481"/>
        <end position="548"/>
    </location>
</feature>
<dbReference type="InterPro" id="IPR008271">
    <property type="entry name" value="Ser/Thr_kinase_AS"/>
</dbReference>
<dbReference type="CDD" id="cd06577">
    <property type="entry name" value="PASTA_pknB"/>
    <property type="match status" value="3"/>
</dbReference>
<evidence type="ECO:0000256" key="1">
    <source>
        <dbReference type="ARBA" id="ARBA00012513"/>
    </source>
</evidence>
<evidence type="ECO:0000256" key="2">
    <source>
        <dbReference type="ARBA" id="ARBA00022527"/>
    </source>
</evidence>
<evidence type="ECO:0000313" key="12">
    <source>
        <dbReference type="EMBL" id="GAA3628765.1"/>
    </source>
</evidence>
<evidence type="ECO:0000259" key="11">
    <source>
        <dbReference type="PROSITE" id="PS51178"/>
    </source>
</evidence>
<keyword evidence="9" id="KW-1133">Transmembrane helix</keyword>
<dbReference type="Pfam" id="PF03793">
    <property type="entry name" value="PASTA"/>
    <property type="match status" value="4"/>
</dbReference>
<feature type="domain" description="PASTA" evidence="11">
    <location>
        <begin position="418"/>
        <end position="480"/>
    </location>
</feature>
<evidence type="ECO:0000256" key="4">
    <source>
        <dbReference type="ARBA" id="ARBA00022741"/>
    </source>
</evidence>
<dbReference type="InterPro" id="IPR005543">
    <property type="entry name" value="PASTA_dom"/>
</dbReference>
<sequence length="680" mass="72480">MLGHSLEGRYRIVERLARGGMATVYKAIDTRLTRTVAVKVMHVGLGDDTEFARKFDREARAAARLSHPCVVSVFDQGTDDGRPYIVMEYVEGPTLRDVINREAPLPPQRALELIEPVLSALAAAHEAGLIHRDVKPENVLITPRGQLKVADFGLAKAITAQTSTATQGLLIGTVSYLPPELVMSGKADARSDVYSAGIVLFELLTGRKPHTGDTPIQVAYAHVHKDVPPPSSFRTAGPIPPYVDALIARATARDPDLRPRDAKIMLSQVRRVRTALREGIADDPELTEDLSGILAVRASAEETTEPQPGAGSPFETLDPRADFRAPMFVPASPTSPRSPASPYEPFAGTIEHTPPRTVLDAPPPGVPPRDDALLERVGAERDRRRRRRRRGLIVLLLVLMLTASAALAGWYLTEGRFTTAPALENLSQAEAQAVVDKAGLSVSFDHAYSETTPVGLVSSTDPGPGSRVREGGQLVAYLSKGPERHPMPTVAGLSVQAATAAIEGASLAVGKVNETFSDAVAKGMVIGAAYKPGTSLKPETAVDLMVSTGPKPITVTDFTGKSADDAEKALEQAGFKVTREKKNSDQVDKGLVIAQDPAKGTGFKGDEITLTVSDGPVMVTVPNVRAMGTKAAESVMRKAGFKVRVRAVKTNYLGLGYVAYTNPGARTSAPKGSTITLYVV</sequence>
<organism evidence="12 13">
    <name type="scientific">Microlunatus ginsengisoli</name>
    <dbReference type="NCBI Taxonomy" id="363863"/>
    <lineage>
        <taxon>Bacteria</taxon>
        <taxon>Bacillati</taxon>
        <taxon>Actinomycetota</taxon>
        <taxon>Actinomycetes</taxon>
        <taxon>Propionibacteriales</taxon>
        <taxon>Propionibacteriaceae</taxon>
        <taxon>Microlunatus</taxon>
    </lineage>
</organism>
<evidence type="ECO:0000259" key="10">
    <source>
        <dbReference type="PROSITE" id="PS50011"/>
    </source>
</evidence>
<proteinExistence type="predicted"/>
<name>A0ABP7ABA6_9ACTN</name>